<name>A0ABU9YQ03_9PROT</name>
<dbReference type="Pfam" id="PF00512">
    <property type="entry name" value="HisKA"/>
    <property type="match status" value="1"/>
</dbReference>
<keyword evidence="7" id="KW-0472">Membrane</keyword>
<evidence type="ECO:0000313" key="9">
    <source>
        <dbReference type="EMBL" id="MEN2990898.1"/>
    </source>
</evidence>
<evidence type="ECO:0000256" key="5">
    <source>
        <dbReference type="ARBA" id="ARBA00022777"/>
    </source>
</evidence>
<keyword evidence="5" id="KW-0418">Kinase</keyword>
<evidence type="ECO:0000313" key="10">
    <source>
        <dbReference type="Proteomes" id="UP001413721"/>
    </source>
</evidence>
<dbReference type="InterPro" id="IPR050736">
    <property type="entry name" value="Sensor_HK_Regulatory"/>
</dbReference>
<dbReference type="PRINTS" id="PR00344">
    <property type="entry name" value="BCTRLSENSOR"/>
</dbReference>
<evidence type="ECO:0000256" key="7">
    <source>
        <dbReference type="SAM" id="Phobius"/>
    </source>
</evidence>
<evidence type="ECO:0000256" key="1">
    <source>
        <dbReference type="ARBA" id="ARBA00000085"/>
    </source>
</evidence>
<dbReference type="CDD" id="cd00082">
    <property type="entry name" value="HisKA"/>
    <property type="match status" value="1"/>
</dbReference>
<evidence type="ECO:0000259" key="8">
    <source>
        <dbReference type="PROSITE" id="PS50109"/>
    </source>
</evidence>
<keyword evidence="4" id="KW-0808">Transferase</keyword>
<proteinExistence type="predicted"/>
<dbReference type="InterPro" id="IPR035965">
    <property type="entry name" value="PAS-like_dom_sf"/>
</dbReference>
<feature type="domain" description="Histidine kinase" evidence="8">
    <location>
        <begin position="229"/>
        <end position="486"/>
    </location>
</feature>
<keyword evidence="10" id="KW-1185">Reference proteome</keyword>
<gene>
    <name evidence="9" type="ORF">WG926_21470</name>
</gene>
<dbReference type="PANTHER" id="PTHR43711:SF31">
    <property type="entry name" value="HISTIDINE KINASE"/>
    <property type="match status" value="1"/>
</dbReference>
<dbReference type="InterPro" id="IPR004358">
    <property type="entry name" value="Sig_transdc_His_kin-like_C"/>
</dbReference>
<dbReference type="InterPro" id="IPR003661">
    <property type="entry name" value="HisK_dim/P_dom"/>
</dbReference>
<dbReference type="Pfam" id="PF02518">
    <property type="entry name" value="HATPase_c"/>
    <property type="match status" value="1"/>
</dbReference>
<organism evidence="9 10">
    <name type="scientific">Tistrella arctica</name>
    <dbReference type="NCBI Taxonomy" id="3133430"/>
    <lineage>
        <taxon>Bacteria</taxon>
        <taxon>Pseudomonadati</taxon>
        <taxon>Pseudomonadota</taxon>
        <taxon>Alphaproteobacteria</taxon>
        <taxon>Geminicoccales</taxon>
        <taxon>Geminicoccaceae</taxon>
        <taxon>Tistrella</taxon>
    </lineage>
</organism>
<reference evidence="9 10" key="1">
    <citation type="submission" date="2024-03" db="EMBL/GenBank/DDBJ databases">
        <title>High-quality draft genome sequencing of Tistrella sp. BH-R2-4.</title>
        <authorList>
            <person name="Dong C."/>
        </authorList>
    </citation>
    <scope>NUCLEOTIDE SEQUENCE [LARGE SCALE GENOMIC DNA]</scope>
    <source>
        <strain evidence="9 10">BH-R2-4</strain>
    </source>
</reference>
<keyword evidence="9" id="KW-0067">ATP-binding</keyword>
<dbReference type="InterPro" id="IPR036890">
    <property type="entry name" value="HATPase_C_sf"/>
</dbReference>
<dbReference type="SMART" id="SM00387">
    <property type="entry name" value="HATPase_c"/>
    <property type="match status" value="1"/>
</dbReference>
<dbReference type="Gene3D" id="1.10.287.130">
    <property type="match status" value="1"/>
</dbReference>
<dbReference type="InterPro" id="IPR003594">
    <property type="entry name" value="HATPase_dom"/>
</dbReference>
<sequence>MFGRRGKVADWLARGLMGLGAVVVVMAAAVGVDLVMPSQGMLAMMLVVLGMTIVGLAALVRRERLRALRNLARAVDAEQVRRTSEARLLDALNSMSDALLLCGPDDTYVISNRRYEEMLGQGSMRLAGGVAFDVLMRDALDRGVIDMMGEPAEDWLRRRLEMRRHGGGRFEFRMADGRWLMVREFPTHDGGLLSLYSDVTTVKAREAALAAARDTAERANKVKNDFLANVSHELRTPLNAVIGFTDMLLMGYAGAVSDRQREYLGDIRDSATHLLSVINDILDLSRAEAATLALDPRPLDLARLLRTAVRMLEPKAAEGQLAMTLDVEPPSLRIVADELRIRQVVVNLLSNAIKFTHPGGRITVTACPVAIAPAAIDPALCPPQSHRPAPLPLPAAAVPSISAADAGAAGVRIVIADDGIGMSPADVERAFEPFVQLDAGFSRRFEGTGLGLPLARRLVEAHGGRLDLDSRVGGGTRALITLPATGGTKK</sequence>
<dbReference type="Gene3D" id="3.30.450.20">
    <property type="entry name" value="PAS domain"/>
    <property type="match status" value="1"/>
</dbReference>
<keyword evidence="6" id="KW-0902">Two-component regulatory system</keyword>
<protein>
    <recommendedName>
        <fullName evidence="2">histidine kinase</fullName>
        <ecNumber evidence="2">2.7.13.3</ecNumber>
    </recommendedName>
</protein>
<dbReference type="Gene3D" id="3.30.565.10">
    <property type="entry name" value="Histidine kinase-like ATPase, C-terminal domain"/>
    <property type="match status" value="1"/>
</dbReference>
<keyword evidence="7" id="KW-0812">Transmembrane</keyword>
<feature type="transmembrane region" description="Helical" evidence="7">
    <location>
        <begin position="41"/>
        <end position="60"/>
    </location>
</feature>
<dbReference type="InterPro" id="IPR005467">
    <property type="entry name" value="His_kinase_dom"/>
</dbReference>
<dbReference type="SUPFAM" id="SSF47384">
    <property type="entry name" value="Homodimeric domain of signal transducing histidine kinase"/>
    <property type="match status" value="1"/>
</dbReference>
<evidence type="ECO:0000256" key="2">
    <source>
        <dbReference type="ARBA" id="ARBA00012438"/>
    </source>
</evidence>
<evidence type="ECO:0000256" key="6">
    <source>
        <dbReference type="ARBA" id="ARBA00023012"/>
    </source>
</evidence>
<feature type="transmembrane region" description="Helical" evidence="7">
    <location>
        <begin position="12"/>
        <end position="35"/>
    </location>
</feature>
<dbReference type="SUPFAM" id="SSF55785">
    <property type="entry name" value="PYP-like sensor domain (PAS domain)"/>
    <property type="match status" value="1"/>
</dbReference>
<dbReference type="EC" id="2.7.13.3" evidence="2"/>
<dbReference type="PROSITE" id="PS50109">
    <property type="entry name" value="HIS_KIN"/>
    <property type="match status" value="1"/>
</dbReference>
<dbReference type="SUPFAM" id="SSF55874">
    <property type="entry name" value="ATPase domain of HSP90 chaperone/DNA topoisomerase II/histidine kinase"/>
    <property type="match status" value="1"/>
</dbReference>
<keyword evidence="3" id="KW-0597">Phosphoprotein</keyword>
<dbReference type="RefSeq" id="WP_345938262.1">
    <property type="nucleotide sequence ID" value="NZ_JBBKTW010000008.1"/>
</dbReference>
<dbReference type="PANTHER" id="PTHR43711">
    <property type="entry name" value="TWO-COMPONENT HISTIDINE KINASE"/>
    <property type="match status" value="1"/>
</dbReference>
<comment type="catalytic activity">
    <reaction evidence="1">
        <text>ATP + protein L-histidine = ADP + protein N-phospho-L-histidine.</text>
        <dbReference type="EC" id="2.7.13.3"/>
    </reaction>
</comment>
<dbReference type="GO" id="GO:0005524">
    <property type="term" value="F:ATP binding"/>
    <property type="evidence" value="ECO:0007669"/>
    <property type="project" value="UniProtKB-KW"/>
</dbReference>
<dbReference type="InterPro" id="IPR036097">
    <property type="entry name" value="HisK_dim/P_sf"/>
</dbReference>
<dbReference type="EMBL" id="JBBKTW010000008">
    <property type="protein sequence ID" value="MEN2990898.1"/>
    <property type="molecule type" value="Genomic_DNA"/>
</dbReference>
<keyword evidence="9" id="KW-0547">Nucleotide-binding</keyword>
<evidence type="ECO:0000256" key="4">
    <source>
        <dbReference type="ARBA" id="ARBA00022679"/>
    </source>
</evidence>
<evidence type="ECO:0000256" key="3">
    <source>
        <dbReference type="ARBA" id="ARBA00022553"/>
    </source>
</evidence>
<keyword evidence="7" id="KW-1133">Transmembrane helix</keyword>
<dbReference type="Pfam" id="PF12860">
    <property type="entry name" value="PAS_7"/>
    <property type="match status" value="1"/>
</dbReference>
<accession>A0ABU9YQ03</accession>
<dbReference type="Proteomes" id="UP001413721">
    <property type="component" value="Unassembled WGS sequence"/>
</dbReference>
<comment type="caution">
    <text evidence="9">The sequence shown here is derived from an EMBL/GenBank/DDBJ whole genome shotgun (WGS) entry which is preliminary data.</text>
</comment>
<dbReference type="SMART" id="SM00388">
    <property type="entry name" value="HisKA"/>
    <property type="match status" value="1"/>
</dbReference>